<proteinExistence type="predicted"/>
<keyword evidence="2" id="KW-1185">Reference proteome</keyword>
<comment type="caution">
    <text evidence="1">The sequence shown here is derived from an EMBL/GenBank/DDBJ whole genome shotgun (WGS) entry which is preliminary data.</text>
</comment>
<name>A0ABV0QGM4_9TELE</name>
<reference evidence="1 2" key="1">
    <citation type="submission" date="2021-06" db="EMBL/GenBank/DDBJ databases">
        <authorList>
            <person name="Palmer J.M."/>
        </authorList>
    </citation>
    <scope>NUCLEOTIDE SEQUENCE [LARGE SCALE GENOMIC DNA]</scope>
    <source>
        <strain evidence="1 2">XC_2019</strain>
        <tissue evidence="1">Muscle</tissue>
    </source>
</reference>
<organism evidence="1 2">
    <name type="scientific">Xenoophorus captivus</name>
    <dbReference type="NCBI Taxonomy" id="1517983"/>
    <lineage>
        <taxon>Eukaryota</taxon>
        <taxon>Metazoa</taxon>
        <taxon>Chordata</taxon>
        <taxon>Craniata</taxon>
        <taxon>Vertebrata</taxon>
        <taxon>Euteleostomi</taxon>
        <taxon>Actinopterygii</taxon>
        <taxon>Neopterygii</taxon>
        <taxon>Teleostei</taxon>
        <taxon>Neoteleostei</taxon>
        <taxon>Acanthomorphata</taxon>
        <taxon>Ovalentaria</taxon>
        <taxon>Atherinomorphae</taxon>
        <taxon>Cyprinodontiformes</taxon>
        <taxon>Goodeidae</taxon>
        <taxon>Xenoophorus</taxon>
    </lineage>
</organism>
<gene>
    <name evidence="1" type="ORF">XENOCAPTIV_005326</name>
</gene>
<dbReference type="Proteomes" id="UP001434883">
    <property type="component" value="Unassembled WGS sequence"/>
</dbReference>
<sequence>MTERMVSLSDVHTHSLQMPTDITGGTESATGLHGGLTKLSPITLSIESAAAVTNTLSPGIPEFIPTQIRLLRQQTPQVQTQLQHIQQGLHLTPCMCAFVYRSSSRERSHANGW</sequence>
<accession>A0ABV0QGM4</accession>
<dbReference type="EMBL" id="JAHRIN010009979">
    <property type="protein sequence ID" value="MEQ2194969.1"/>
    <property type="molecule type" value="Genomic_DNA"/>
</dbReference>
<protein>
    <submittedName>
        <fullName evidence="1">Uncharacterized protein</fullName>
    </submittedName>
</protein>
<evidence type="ECO:0000313" key="1">
    <source>
        <dbReference type="EMBL" id="MEQ2194969.1"/>
    </source>
</evidence>
<evidence type="ECO:0000313" key="2">
    <source>
        <dbReference type="Proteomes" id="UP001434883"/>
    </source>
</evidence>
<feature type="non-terminal residue" evidence="1">
    <location>
        <position position="1"/>
    </location>
</feature>